<name>A0ACB8YZH1_CICIN</name>
<dbReference type="Proteomes" id="UP001055811">
    <property type="component" value="Linkage Group LG09"/>
</dbReference>
<dbReference type="EMBL" id="CM042017">
    <property type="protein sequence ID" value="KAI3690450.1"/>
    <property type="molecule type" value="Genomic_DNA"/>
</dbReference>
<accession>A0ACB8YZH1</accession>
<organism evidence="1 2">
    <name type="scientific">Cichorium intybus</name>
    <name type="common">Chicory</name>
    <dbReference type="NCBI Taxonomy" id="13427"/>
    <lineage>
        <taxon>Eukaryota</taxon>
        <taxon>Viridiplantae</taxon>
        <taxon>Streptophyta</taxon>
        <taxon>Embryophyta</taxon>
        <taxon>Tracheophyta</taxon>
        <taxon>Spermatophyta</taxon>
        <taxon>Magnoliopsida</taxon>
        <taxon>eudicotyledons</taxon>
        <taxon>Gunneridae</taxon>
        <taxon>Pentapetalae</taxon>
        <taxon>asterids</taxon>
        <taxon>campanulids</taxon>
        <taxon>Asterales</taxon>
        <taxon>Asteraceae</taxon>
        <taxon>Cichorioideae</taxon>
        <taxon>Cichorieae</taxon>
        <taxon>Cichoriinae</taxon>
        <taxon>Cichorium</taxon>
    </lineage>
</organism>
<protein>
    <submittedName>
        <fullName evidence="1">Uncharacterized protein</fullName>
    </submittedName>
</protein>
<keyword evidence="2" id="KW-1185">Reference proteome</keyword>
<sequence>MLETALKYQIMEAISFPKEFEHLKIQLEDIQLATNYFAEENCIGKGGFGKVYKGQLFHSKGPITVALKRLDPTFQQGDGEFWKEMIMLSRYRHKNIVPLLGFCDDCEEKIIVSEYASRCGLNLHLDNKELTWVRRLEICLEAARGLTYLHDGVGTNHAILHRDIKSANILLDETWNAKIADVGLTNVVGTFGYCDPVYFETGLLTKESDVYSFGVVLFEVLCGKLCVGREEKRQPFTVLVRKSYKGNNLSEIIYDDIKDEINPRSLEVFTRIGYQCLKRSREERPGMKEIVRILETALEYQLVSPPPTASSSSRSKSSNVSPLPDKRSLKPLHWEKTGATVGSIWDLPHKQDNQSRVPEIDIEELESLFSEGKYI</sequence>
<gene>
    <name evidence="1" type="ORF">L2E82_48476</name>
</gene>
<comment type="caution">
    <text evidence="1">The sequence shown here is derived from an EMBL/GenBank/DDBJ whole genome shotgun (WGS) entry which is preliminary data.</text>
</comment>
<proteinExistence type="predicted"/>
<evidence type="ECO:0000313" key="1">
    <source>
        <dbReference type="EMBL" id="KAI3690450.1"/>
    </source>
</evidence>
<reference evidence="2" key="1">
    <citation type="journal article" date="2022" name="Mol. Ecol. Resour.">
        <title>The genomes of chicory, endive, great burdock and yacon provide insights into Asteraceae palaeo-polyploidization history and plant inulin production.</title>
        <authorList>
            <person name="Fan W."/>
            <person name="Wang S."/>
            <person name="Wang H."/>
            <person name="Wang A."/>
            <person name="Jiang F."/>
            <person name="Liu H."/>
            <person name="Zhao H."/>
            <person name="Xu D."/>
            <person name="Zhang Y."/>
        </authorList>
    </citation>
    <scope>NUCLEOTIDE SEQUENCE [LARGE SCALE GENOMIC DNA]</scope>
    <source>
        <strain evidence="2">cv. Punajuju</strain>
    </source>
</reference>
<evidence type="ECO:0000313" key="2">
    <source>
        <dbReference type="Proteomes" id="UP001055811"/>
    </source>
</evidence>
<reference evidence="1 2" key="2">
    <citation type="journal article" date="2022" name="Mol. Ecol. Resour.">
        <title>The genomes of chicory, endive, great burdock and yacon provide insights into Asteraceae paleo-polyploidization history and plant inulin production.</title>
        <authorList>
            <person name="Fan W."/>
            <person name="Wang S."/>
            <person name="Wang H."/>
            <person name="Wang A."/>
            <person name="Jiang F."/>
            <person name="Liu H."/>
            <person name="Zhao H."/>
            <person name="Xu D."/>
            <person name="Zhang Y."/>
        </authorList>
    </citation>
    <scope>NUCLEOTIDE SEQUENCE [LARGE SCALE GENOMIC DNA]</scope>
    <source>
        <strain evidence="2">cv. Punajuju</strain>
        <tissue evidence="1">Leaves</tissue>
    </source>
</reference>